<name>A0A645HP22_9ZZZZ</name>
<gene>
    <name evidence="1" type="ORF">SDC9_185385</name>
</gene>
<dbReference type="EMBL" id="VSSQ01092753">
    <property type="protein sequence ID" value="MPN37864.1"/>
    <property type="molecule type" value="Genomic_DNA"/>
</dbReference>
<accession>A0A645HP22</accession>
<proteinExistence type="predicted"/>
<dbReference type="AlphaFoldDB" id="A0A645HP22"/>
<sequence length="45" mass="5613">MINRNGNIYYYFMVKTGWFKPKEIYMVNMYDKTIYNLIEDKVQHV</sequence>
<evidence type="ECO:0000313" key="1">
    <source>
        <dbReference type="EMBL" id="MPN37864.1"/>
    </source>
</evidence>
<protein>
    <submittedName>
        <fullName evidence="1">Uncharacterized protein</fullName>
    </submittedName>
</protein>
<reference evidence="1" key="1">
    <citation type="submission" date="2019-08" db="EMBL/GenBank/DDBJ databases">
        <authorList>
            <person name="Kucharzyk K."/>
            <person name="Murdoch R.W."/>
            <person name="Higgins S."/>
            <person name="Loffler F."/>
        </authorList>
    </citation>
    <scope>NUCLEOTIDE SEQUENCE</scope>
</reference>
<comment type="caution">
    <text evidence="1">The sequence shown here is derived from an EMBL/GenBank/DDBJ whole genome shotgun (WGS) entry which is preliminary data.</text>
</comment>
<organism evidence="1">
    <name type="scientific">bioreactor metagenome</name>
    <dbReference type="NCBI Taxonomy" id="1076179"/>
    <lineage>
        <taxon>unclassified sequences</taxon>
        <taxon>metagenomes</taxon>
        <taxon>ecological metagenomes</taxon>
    </lineage>
</organism>